<evidence type="ECO:0008006" key="3">
    <source>
        <dbReference type="Google" id="ProtNLM"/>
    </source>
</evidence>
<reference evidence="1 2" key="1">
    <citation type="submission" date="2018-09" db="EMBL/GenBank/DDBJ databases">
        <title>Marinorhizobium profundi gen. nov., sp. nov., isolated from a deep-sea sediment sample from the New Britain Trench and proposal of Marinorhizobiaceae fam. nov. in the order Rhizobiales of the class Alphaproteobacteria.</title>
        <authorList>
            <person name="Cao J."/>
        </authorList>
    </citation>
    <scope>NUCLEOTIDE SEQUENCE [LARGE SCALE GENOMIC DNA]</scope>
    <source>
        <strain evidence="1 2">WS11</strain>
    </source>
</reference>
<dbReference type="AlphaFoldDB" id="A0A3Q8XSG1"/>
<organism evidence="1 2">
    <name type="scientific">Georhizobium profundi</name>
    <dbReference type="NCBI Taxonomy" id="2341112"/>
    <lineage>
        <taxon>Bacteria</taxon>
        <taxon>Pseudomonadati</taxon>
        <taxon>Pseudomonadota</taxon>
        <taxon>Alphaproteobacteria</taxon>
        <taxon>Hyphomicrobiales</taxon>
        <taxon>Rhizobiaceae</taxon>
        <taxon>Georhizobium</taxon>
    </lineage>
</organism>
<dbReference type="RefSeq" id="WP_126011060.1">
    <property type="nucleotide sequence ID" value="NZ_CP032509.1"/>
</dbReference>
<sequence length="363" mass="37705">MTFDQTWYANGTASVNASSTAVTGQSGTNWLTEGILAGDFFLAAGLMVPIQSVNSNTSLTLADAWPGANRATDSYKIIRASDSVRVATAARDVLSQLKNGNVASIAGLASAADRLAYFTGSGTSALAVFTSFGRSLVDDVDAAAALTTLGLLAVQSSVTDATANRLMRTGAFGLGREAPAIGNLDVVDNSIPPGIYAYGVGSSGGPAGVTFGLVLHARRVTTGGEMQILICDSGTNDTNNTIWYRSRVASTWSAWKRLNCIFGTNANGSFIRFPDGFQICWQVVVDFANTTTAQGSIFSSAEVPWTFPAAFSSPPATGGGVRSSAPRWMNVRPASSTGAVGRVYSPTSSSSNVIVDLYAFGTY</sequence>
<keyword evidence="2" id="KW-1185">Reference proteome</keyword>
<proteinExistence type="predicted"/>
<dbReference type="OrthoDB" id="8708771at2"/>
<gene>
    <name evidence="1" type="ORF">D5400_16920</name>
</gene>
<dbReference type="KEGG" id="abaw:D5400_16920"/>
<accession>A0A3Q8XSG1</accession>
<protein>
    <recommendedName>
        <fullName evidence="3">Phage tail protein</fullName>
    </recommendedName>
</protein>
<evidence type="ECO:0000313" key="1">
    <source>
        <dbReference type="EMBL" id="AZN72732.1"/>
    </source>
</evidence>
<dbReference type="EMBL" id="CP032509">
    <property type="protein sequence ID" value="AZN72732.1"/>
    <property type="molecule type" value="Genomic_DNA"/>
</dbReference>
<dbReference type="Proteomes" id="UP000268192">
    <property type="component" value="Chromosome"/>
</dbReference>
<name>A0A3Q8XSG1_9HYPH</name>
<evidence type="ECO:0000313" key="2">
    <source>
        <dbReference type="Proteomes" id="UP000268192"/>
    </source>
</evidence>